<comment type="caution">
    <text evidence="1">The sequence shown here is derived from an EMBL/GenBank/DDBJ whole genome shotgun (WGS) entry which is preliminary data.</text>
</comment>
<evidence type="ECO:0000313" key="1">
    <source>
        <dbReference type="EMBL" id="HGB14272.1"/>
    </source>
</evidence>
<dbReference type="PANTHER" id="PTHR37833:SF1">
    <property type="entry name" value="SIGNAL PEPTIDE PROTEIN"/>
    <property type="match status" value="1"/>
</dbReference>
<dbReference type="EMBL" id="DTHB01000027">
    <property type="protein sequence ID" value="HGB14272.1"/>
    <property type="molecule type" value="Genomic_DNA"/>
</dbReference>
<dbReference type="Pfam" id="PF07610">
    <property type="entry name" value="DUF1573"/>
    <property type="match status" value="1"/>
</dbReference>
<gene>
    <name evidence="1" type="ORF">ENV62_03405</name>
</gene>
<dbReference type="PANTHER" id="PTHR37833">
    <property type="entry name" value="LIPOPROTEIN-RELATED"/>
    <property type="match status" value="1"/>
</dbReference>
<reference evidence="1" key="1">
    <citation type="journal article" date="2020" name="mSystems">
        <title>Genome- and Community-Level Interaction Insights into Carbon Utilization and Element Cycling Functions of Hydrothermarchaeota in Hydrothermal Sediment.</title>
        <authorList>
            <person name="Zhou Z."/>
            <person name="Liu Y."/>
            <person name="Xu W."/>
            <person name="Pan J."/>
            <person name="Luo Z.H."/>
            <person name="Li M."/>
        </authorList>
    </citation>
    <scope>NUCLEOTIDE SEQUENCE [LARGE SCALE GENOMIC DNA]</scope>
    <source>
        <strain evidence="1">SpSt-776</strain>
    </source>
</reference>
<accession>A0A7C3WLW0</accession>
<dbReference type="AlphaFoldDB" id="A0A7C3WLW0"/>
<sequence length="265" mass="29239">MHPKQTGCLRENRACPNFYKRMATVNKSSNLFLIAVVAGLGLTLNLALSAGAAAAAKPKAVLPETTHDFGEAVQDQEFSHTFIIRNAGTAPLKILEVDPDCACTVPSYDQEIAPGKEGKVTLKLKPYSVIKKFTKKTRIRFNDPDTPQAVLVLTGYAKPIIEIVPSHIVRFRGGPNEEHKAEVRFISHMSEPWEIKAYETNIPDKIEVGIKAEQPGKVYVVTVKNKQKEPGHYAGKINLITTAQKRPRLLLRVFADLFVSSAVNP</sequence>
<proteinExistence type="predicted"/>
<dbReference type="Gene3D" id="2.60.40.10">
    <property type="entry name" value="Immunoglobulins"/>
    <property type="match status" value="1"/>
</dbReference>
<name>A0A7C3WLW0_9BACT</name>
<organism evidence="1">
    <name type="scientific">Desulfobacca acetoxidans</name>
    <dbReference type="NCBI Taxonomy" id="60893"/>
    <lineage>
        <taxon>Bacteria</taxon>
        <taxon>Pseudomonadati</taxon>
        <taxon>Thermodesulfobacteriota</taxon>
        <taxon>Desulfobaccia</taxon>
        <taxon>Desulfobaccales</taxon>
        <taxon>Desulfobaccaceae</taxon>
        <taxon>Desulfobacca</taxon>
    </lineage>
</organism>
<dbReference type="InterPro" id="IPR013783">
    <property type="entry name" value="Ig-like_fold"/>
</dbReference>
<dbReference type="InterPro" id="IPR011467">
    <property type="entry name" value="DUF1573"/>
</dbReference>
<protein>
    <submittedName>
        <fullName evidence="1">DUF1573 domain-containing protein</fullName>
    </submittedName>
</protein>